<keyword evidence="4" id="KW-1185">Reference proteome</keyword>
<reference evidence="3 4" key="1">
    <citation type="submission" date="2015-01" db="EMBL/GenBank/DDBJ databases">
        <title>The Genome Sequence of Cladophialophora immunda CBS83496.</title>
        <authorList>
            <consortium name="The Broad Institute Genomics Platform"/>
            <person name="Cuomo C."/>
            <person name="de Hoog S."/>
            <person name="Gorbushina A."/>
            <person name="Stielow B."/>
            <person name="Teixiera M."/>
            <person name="Abouelleil A."/>
            <person name="Chapman S.B."/>
            <person name="Priest M."/>
            <person name="Young S.K."/>
            <person name="Wortman J."/>
            <person name="Nusbaum C."/>
            <person name="Birren B."/>
        </authorList>
    </citation>
    <scope>NUCLEOTIDE SEQUENCE [LARGE SCALE GENOMIC DNA]</scope>
    <source>
        <strain evidence="3 4">CBS 83496</strain>
    </source>
</reference>
<feature type="compositionally biased region" description="Basic and acidic residues" evidence="2">
    <location>
        <begin position="65"/>
        <end position="90"/>
    </location>
</feature>
<evidence type="ECO:0000256" key="2">
    <source>
        <dbReference type="SAM" id="MobiDB-lite"/>
    </source>
</evidence>
<feature type="compositionally biased region" description="Low complexity" evidence="2">
    <location>
        <begin position="1"/>
        <end position="35"/>
    </location>
</feature>
<feature type="compositionally biased region" description="Acidic residues" evidence="2">
    <location>
        <begin position="257"/>
        <end position="273"/>
    </location>
</feature>
<feature type="compositionally biased region" description="Pro residues" evidence="2">
    <location>
        <begin position="344"/>
        <end position="357"/>
    </location>
</feature>
<proteinExistence type="predicted"/>
<gene>
    <name evidence="3" type="ORF">PV07_01130</name>
</gene>
<evidence type="ECO:0000256" key="1">
    <source>
        <dbReference type="SAM" id="Coils"/>
    </source>
</evidence>
<dbReference type="RefSeq" id="XP_016254565.1">
    <property type="nucleotide sequence ID" value="XM_016387637.1"/>
</dbReference>
<feature type="compositionally biased region" description="Basic and acidic residues" evidence="2">
    <location>
        <begin position="380"/>
        <end position="394"/>
    </location>
</feature>
<dbReference type="VEuPathDB" id="FungiDB:PV07_01130"/>
<dbReference type="Proteomes" id="UP000054466">
    <property type="component" value="Unassembled WGS sequence"/>
</dbReference>
<evidence type="ECO:0000313" key="4">
    <source>
        <dbReference type="Proteomes" id="UP000054466"/>
    </source>
</evidence>
<dbReference type="HOGENOM" id="CLU_681524_0_0_1"/>
<dbReference type="OrthoDB" id="4161297at2759"/>
<protein>
    <submittedName>
        <fullName evidence="3">Uncharacterized protein</fullName>
    </submittedName>
</protein>
<dbReference type="GeneID" id="27340324"/>
<feature type="region of interest" description="Disordered" evidence="2">
    <location>
        <begin position="250"/>
        <end position="404"/>
    </location>
</feature>
<dbReference type="EMBL" id="KN847040">
    <property type="protein sequence ID" value="KIW34349.1"/>
    <property type="molecule type" value="Genomic_DNA"/>
</dbReference>
<keyword evidence="1" id="KW-0175">Coiled coil</keyword>
<feature type="compositionally biased region" description="Basic and acidic residues" evidence="2">
    <location>
        <begin position="274"/>
        <end position="291"/>
    </location>
</feature>
<feature type="region of interest" description="Disordered" evidence="2">
    <location>
        <begin position="1"/>
        <end position="49"/>
    </location>
</feature>
<organism evidence="3 4">
    <name type="scientific">Cladophialophora immunda</name>
    <dbReference type="NCBI Taxonomy" id="569365"/>
    <lineage>
        <taxon>Eukaryota</taxon>
        <taxon>Fungi</taxon>
        <taxon>Dikarya</taxon>
        <taxon>Ascomycota</taxon>
        <taxon>Pezizomycotina</taxon>
        <taxon>Eurotiomycetes</taxon>
        <taxon>Chaetothyriomycetidae</taxon>
        <taxon>Chaetothyriales</taxon>
        <taxon>Herpotrichiellaceae</taxon>
        <taxon>Cladophialophora</taxon>
    </lineage>
</organism>
<sequence>MAASNSAMNGTSSSSPTTMAACASTPPTTPAESTSISVTSEPAFSPASDRLAQYIQSRVEKKHREKEIIRSKVGQAKKELDDNRDRESKLRKTLVGEEQTLVTEKKSLEKIDNKIKQAREQYKSKQKEVACVQKSVNQLRGAITKVEGSIRDGETNVKEWEQELEDGLESETAEITRQANILDMSASEIEAMAIHAATNRAFGDKIARAAQDTATSVMIREIQSDMYSRMTGVTPDEFKDLMQRIQSTKEALFGEATCEEGDDADDASEESESDRDRIGDSKEVCADKADPEETDSDDKIISPGRRRSKPSDKKPPPKRRRLIRTYQSSGRQTRKERPSRQRPRSPPSRPKPEPSPVQHPADFMRVVETATGSTEFGVMQRDKEPVRNLVRKDPIQPQSPGPEK</sequence>
<evidence type="ECO:0000313" key="3">
    <source>
        <dbReference type="EMBL" id="KIW34349.1"/>
    </source>
</evidence>
<name>A0A0D2DF61_9EURO</name>
<dbReference type="AlphaFoldDB" id="A0A0D2DF61"/>
<accession>A0A0D2DF61</accession>
<feature type="region of interest" description="Disordered" evidence="2">
    <location>
        <begin position="64"/>
        <end position="91"/>
    </location>
</feature>
<feature type="coiled-coil region" evidence="1">
    <location>
        <begin position="101"/>
        <end position="135"/>
    </location>
</feature>